<name>A0AA38BX59_TAXCH</name>
<evidence type="ECO:0000313" key="2">
    <source>
        <dbReference type="Proteomes" id="UP000824469"/>
    </source>
</evidence>
<gene>
    <name evidence="1" type="ORF">KI387_033108</name>
</gene>
<keyword evidence="2" id="KW-1185">Reference proteome</keyword>
<sequence length="78" mass="9057">VVCITLKSDRKHGTLTGKEEGIRHGSKREAREGEIEGGCTLRYTHRRNRRILTGEKYVEWACKGAQEKRKEDSIMQRE</sequence>
<reference evidence="1 2" key="1">
    <citation type="journal article" date="2021" name="Nat. Plants">
        <title>The Taxus genome provides insights into paclitaxel biosynthesis.</title>
        <authorList>
            <person name="Xiong X."/>
            <person name="Gou J."/>
            <person name="Liao Q."/>
            <person name="Li Y."/>
            <person name="Zhou Q."/>
            <person name="Bi G."/>
            <person name="Li C."/>
            <person name="Du R."/>
            <person name="Wang X."/>
            <person name="Sun T."/>
            <person name="Guo L."/>
            <person name="Liang H."/>
            <person name="Lu P."/>
            <person name="Wu Y."/>
            <person name="Zhang Z."/>
            <person name="Ro D.K."/>
            <person name="Shang Y."/>
            <person name="Huang S."/>
            <person name="Yan J."/>
        </authorList>
    </citation>
    <scope>NUCLEOTIDE SEQUENCE [LARGE SCALE GENOMIC DNA]</scope>
    <source>
        <strain evidence="1">Ta-2019</strain>
    </source>
</reference>
<protein>
    <submittedName>
        <fullName evidence="1">Uncharacterized protein</fullName>
    </submittedName>
</protein>
<proteinExistence type="predicted"/>
<dbReference type="EMBL" id="JAHRHJ020003813">
    <property type="protein sequence ID" value="KAH9288991.1"/>
    <property type="molecule type" value="Genomic_DNA"/>
</dbReference>
<dbReference type="Proteomes" id="UP000824469">
    <property type="component" value="Unassembled WGS sequence"/>
</dbReference>
<feature type="non-terminal residue" evidence="1">
    <location>
        <position position="78"/>
    </location>
</feature>
<dbReference type="AlphaFoldDB" id="A0AA38BX59"/>
<feature type="non-terminal residue" evidence="1">
    <location>
        <position position="1"/>
    </location>
</feature>
<accession>A0AA38BX59</accession>
<comment type="caution">
    <text evidence="1">The sequence shown here is derived from an EMBL/GenBank/DDBJ whole genome shotgun (WGS) entry which is preliminary data.</text>
</comment>
<organism evidence="1 2">
    <name type="scientific">Taxus chinensis</name>
    <name type="common">Chinese yew</name>
    <name type="synonym">Taxus wallichiana var. chinensis</name>
    <dbReference type="NCBI Taxonomy" id="29808"/>
    <lineage>
        <taxon>Eukaryota</taxon>
        <taxon>Viridiplantae</taxon>
        <taxon>Streptophyta</taxon>
        <taxon>Embryophyta</taxon>
        <taxon>Tracheophyta</taxon>
        <taxon>Spermatophyta</taxon>
        <taxon>Pinopsida</taxon>
        <taxon>Pinidae</taxon>
        <taxon>Conifers II</taxon>
        <taxon>Cupressales</taxon>
        <taxon>Taxaceae</taxon>
        <taxon>Taxus</taxon>
    </lineage>
</organism>
<evidence type="ECO:0000313" key="1">
    <source>
        <dbReference type="EMBL" id="KAH9288991.1"/>
    </source>
</evidence>